<accession>A0A7I7S4F7</accession>
<evidence type="ECO:0000313" key="2">
    <source>
        <dbReference type="EMBL" id="BBY51748.1"/>
    </source>
</evidence>
<geneLocation type="plasmid" evidence="3">
    <name>pjcm18538 dna</name>
</geneLocation>
<keyword evidence="3" id="KW-1185">Reference proteome</keyword>
<name>A0A7I7S4F7_9MYCO</name>
<dbReference type="Proteomes" id="UP000467428">
    <property type="component" value="Chromosome"/>
</dbReference>
<keyword evidence="1" id="KW-1133">Transmembrane helix</keyword>
<dbReference type="KEGG" id="marz:MARA_52160"/>
<keyword evidence="1" id="KW-0472">Membrane</keyword>
<evidence type="ECO:0000313" key="3">
    <source>
        <dbReference type="Proteomes" id="UP000467428"/>
    </source>
</evidence>
<evidence type="ECO:0008006" key="4">
    <source>
        <dbReference type="Google" id="ProtNLM"/>
    </source>
</evidence>
<dbReference type="AlphaFoldDB" id="A0A7I7S4F7"/>
<evidence type="ECO:0000256" key="1">
    <source>
        <dbReference type="SAM" id="Phobius"/>
    </source>
</evidence>
<keyword evidence="1" id="KW-0812">Transmembrane</keyword>
<protein>
    <recommendedName>
        <fullName evidence="4">Transmembrane protein</fullName>
    </recommendedName>
</protein>
<sequence length="105" mass="11428">MSLGTNDVEKRWHDPRAQRAATVYAVVIVALAAAAFAIYAVVDRNNVWWAVSAPAVLFLGALGAFAKTYRDWQRNRTWPIWQGAGWFLATLALLALGIPAMGANG</sequence>
<organism evidence="2 3">
    <name type="scientific">Mycolicibacterium arabiense</name>
    <dbReference type="NCBI Taxonomy" id="1286181"/>
    <lineage>
        <taxon>Bacteria</taxon>
        <taxon>Bacillati</taxon>
        <taxon>Actinomycetota</taxon>
        <taxon>Actinomycetes</taxon>
        <taxon>Mycobacteriales</taxon>
        <taxon>Mycobacteriaceae</taxon>
        <taxon>Mycolicibacterium</taxon>
    </lineage>
</organism>
<feature type="transmembrane region" description="Helical" evidence="1">
    <location>
        <begin position="47"/>
        <end position="66"/>
    </location>
</feature>
<reference evidence="2 3" key="1">
    <citation type="journal article" date="2019" name="Emerg. Microbes Infect.">
        <title>Comprehensive subspecies identification of 175 nontuberculous mycobacteria species based on 7547 genomic profiles.</title>
        <authorList>
            <person name="Matsumoto Y."/>
            <person name="Kinjo T."/>
            <person name="Motooka D."/>
            <person name="Nabeya D."/>
            <person name="Jung N."/>
            <person name="Uechi K."/>
            <person name="Horii T."/>
            <person name="Iida T."/>
            <person name="Fujita J."/>
            <person name="Nakamura S."/>
        </authorList>
    </citation>
    <scope>NUCLEOTIDE SEQUENCE [LARGE SCALE GENOMIC DNA]</scope>
    <source>
        <strain evidence="2 3">JCM 18538</strain>
    </source>
</reference>
<feature type="transmembrane region" description="Helical" evidence="1">
    <location>
        <begin position="21"/>
        <end position="41"/>
    </location>
</feature>
<dbReference type="RefSeq" id="WP_163922882.1">
    <property type="nucleotide sequence ID" value="NZ_AP022593.1"/>
</dbReference>
<proteinExistence type="predicted"/>
<feature type="transmembrane region" description="Helical" evidence="1">
    <location>
        <begin position="78"/>
        <end position="101"/>
    </location>
</feature>
<gene>
    <name evidence="2" type="ORF">MARA_52160</name>
</gene>
<dbReference type="EMBL" id="AP022593">
    <property type="protein sequence ID" value="BBY51748.1"/>
    <property type="molecule type" value="Genomic_DNA"/>
</dbReference>